<proteinExistence type="predicted"/>
<comment type="caution">
    <text evidence="1">The sequence shown here is derived from an EMBL/GenBank/DDBJ whole genome shotgun (WGS) entry which is preliminary data.</text>
</comment>
<reference evidence="1 2" key="1">
    <citation type="journal article" date="2021" name="Plant Biotechnol. J.">
        <title>Multi-omics assisted identification of the key and species-specific regulatory components of drought-tolerant mechanisms in Gossypium stocksii.</title>
        <authorList>
            <person name="Yu D."/>
            <person name="Ke L."/>
            <person name="Zhang D."/>
            <person name="Wu Y."/>
            <person name="Sun Y."/>
            <person name="Mei J."/>
            <person name="Sun J."/>
            <person name="Sun Y."/>
        </authorList>
    </citation>
    <scope>NUCLEOTIDE SEQUENCE [LARGE SCALE GENOMIC DNA]</scope>
    <source>
        <strain evidence="2">cv. E1</strain>
        <tissue evidence="1">Leaf</tissue>
    </source>
</reference>
<protein>
    <submittedName>
        <fullName evidence="1">Uncharacterized protein</fullName>
    </submittedName>
</protein>
<evidence type="ECO:0000313" key="1">
    <source>
        <dbReference type="EMBL" id="KAH1096375.1"/>
    </source>
</evidence>
<organism evidence="1 2">
    <name type="scientific">Gossypium stocksii</name>
    <dbReference type="NCBI Taxonomy" id="47602"/>
    <lineage>
        <taxon>Eukaryota</taxon>
        <taxon>Viridiplantae</taxon>
        <taxon>Streptophyta</taxon>
        <taxon>Embryophyta</taxon>
        <taxon>Tracheophyta</taxon>
        <taxon>Spermatophyta</taxon>
        <taxon>Magnoliopsida</taxon>
        <taxon>eudicotyledons</taxon>
        <taxon>Gunneridae</taxon>
        <taxon>Pentapetalae</taxon>
        <taxon>rosids</taxon>
        <taxon>malvids</taxon>
        <taxon>Malvales</taxon>
        <taxon>Malvaceae</taxon>
        <taxon>Malvoideae</taxon>
        <taxon>Gossypium</taxon>
    </lineage>
</organism>
<dbReference type="AlphaFoldDB" id="A0A9D3VSI4"/>
<evidence type="ECO:0000313" key="2">
    <source>
        <dbReference type="Proteomes" id="UP000828251"/>
    </source>
</evidence>
<gene>
    <name evidence="1" type="ORF">J1N35_013296</name>
</gene>
<sequence>MLLQQPHPTLSSLSSYLSPYSHTNKRLLPFTTFAADIHDIHAISAFPAGSPYVNAPNMSSFSLLKLPHSGQIQESLDPYHLQASLWGRVLILQLSLMLQFLFFCNSFSYL</sequence>
<dbReference type="Proteomes" id="UP000828251">
    <property type="component" value="Unassembled WGS sequence"/>
</dbReference>
<accession>A0A9D3VSI4</accession>
<dbReference type="EMBL" id="JAIQCV010000005">
    <property type="protein sequence ID" value="KAH1096375.1"/>
    <property type="molecule type" value="Genomic_DNA"/>
</dbReference>
<name>A0A9D3VSI4_9ROSI</name>
<keyword evidence="2" id="KW-1185">Reference proteome</keyword>